<evidence type="ECO:0000313" key="2">
    <source>
        <dbReference type="EMBL" id="KAK7869190.1"/>
    </source>
</evidence>
<feature type="compositionally biased region" description="Basic and acidic residues" evidence="1">
    <location>
        <begin position="119"/>
        <end position="135"/>
    </location>
</feature>
<sequence length="314" mass="34275">MEAAQGVKRPHPENGDAEGDGAKKRFQRANGVSDNSGASEFGGEIKESESGGGREFVRRGGRGFGERGYRGGRGFGEQGSRGGRGFGERGYRGGRGFGERGGRGGRGFGERGGGGGRGFGEREGRGARGNWERGGRGRGGRGGFQGRGRDYGGEEGFGRGRGMGGRGGFGRGSRGNFRGAGDFSSRRESSAGSNYSSSSKVYSDFPDWHADKIHVVLEDASRYVAKELPPPFVSLTDAIKEKANLSQLEREEILKMFFESMSPSERCPYYLHHFEKTKTVEVKWFNYYKDNPEKFQDKCDVYKLNKYTAFGFNS</sequence>
<feature type="compositionally biased region" description="Low complexity" evidence="1">
    <location>
        <begin position="190"/>
        <end position="200"/>
    </location>
</feature>
<dbReference type="Proteomes" id="UP001378592">
    <property type="component" value="Unassembled WGS sequence"/>
</dbReference>
<accession>A0AAN9ZC05</accession>
<evidence type="ECO:0000313" key="3">
    <source>
        <dbReference type="Proteomes" id="UP001378592"/>
    </source>
</evidence>
<keyword evidence="3" id="KW-1185">Reference proteome</keyword>
<proteinExistence type="predicted"/>
<feature type="compositionally biased region" description="Gly residues" evidence="1">
    <location>
        <begin position="159"/>
        <end position="173"/>
    </location>
</feature>
<evidence type="ECO:0000256" key="1">
    <source>
        <dbReference type="SAM" id="MobiDB-lite"/>
    </source>
</evidence>
<feature type="region of interest" description="Disordered" evidence="1">
    <location>
        <begin position="1"/>
        <end position="200"/>
    </location>
</feature>
<gene>
    <name evidence="2" type="ORF">R5R35_001134</name>
</gene>
<organism evidence="2 3">
    <name type="scientific">Gryllus longicercus</name>
    <dbReference type="NCBI Taxonomy" id="2509291"/>
    <lineage>
        <taxon>Eukaryota</taxon>
        <taxon>Metazoa</taxon>
        <taxon>Ecdysozoa</taxon>
        <taxon>Arthropoda</taxon>
        <taxon>Hexapoda</taxon>
        <taxon>Insecta</taxon>
        <taxon>Pterygota</taxon>
        <taxon>Neoptera</taxon>
        <taxon>Polyneoptera</taxon>
        <taxon>Orthoptera</taxon>
        <taxon>Ensifera</taxon>
        <taxon>Gryllidea</taxon>
        <taxon>Grylloidea</taxon>
        <taxon>Gryllidae</taxon>
        <taxon>Gryllinae</taxon>
        <taxon>Gryllus</taxon>
    </lineage>
</organism>
<feature type="compositionally biased region" description="Basic and acidic residues" evidence="1">
    <location>
        <begin position="86"/>
        <end position="102"/>
    </location>
</feature>
<reference evidence="2 3" key="1">
    <citation type="submission" date="2024-03" db="EMBL/GenBank/DDBJ databases">
        <title>The genome assembly and annotation of the cricket Gryllus longicercus Weissman &amp; Gray.</title>
        <authorList>
            <person name="Szrajer S."/>
            <person name="Gray D."/>
            <person name="Ylla G."/>
        </authorList>
    </citation>
    <scope>NUCLEOTIDE SEQUENCE [LARGE SCALE GENOMIC DNA]</scope>
    <source>
        <strain evidence="2">DAG 2021-001</strain>
        <tissue evidence="2">Whole body minus gut</tissue>
    </source>
</reference>
<comment type="caution">
    <text evidence="2">The sequence shown here is derived from an EMBL/GenBank/DDBJ whole genome shotgun (WGS) entry which is preliminary data.</text>
</comment>
<name>A0AAN9ZC05_9ORTH</name>
<protein>
    <submittedName>
        <fullName evidence="2">Uncharacterized protein</fullName>
    </submittedName>
</protein>
<dbReference type="EMBL" id="JAZDUA010000078">
    <property type="protein sequence ID" value="KAK7869190.1"/>
    <property type="molecule type" value="Genomic_DNA"/>
</dbReference>
<feature type="compositionally biased region" description="Gly residues" evidence="1">
    <location>
        <begin position="104"/>
        <end position="118"/>
    </location>
</feature>
<feature type="compositionally biased region" description="Gly residues" evidence="1">
    <location>
        <begin position="71"/>
        <end position="85"/>
    </location>
</feature>
<feature type="compositionally biased region" description="Basic and acidic residues" evidence="1">
    <location>
        <begin position="147"/>
        <end position="158"/>
    </location>
</feature>
<dbReference type="AlphaFoldDB" id="A0AAN9ZC05"/>